<feature type="compositionally biased region" description="Low complexity" evidence="1">
    <location>
        <begin position="38"/>
        <end position="56"/>
    </location>
</feature>
<keyword evidence="3" id="KW-1185">Reference proteome</keyword>
<dbReference type="EMBL" id="JAXOTQ010000056">
    <property type="protein sequence ID" value="MDZ5493916.1"/>
    <property type="molecule type" value="Genomic_DNA"/>
</dbReference>
<evidence type="ECO:0000313" key="2">
    <source>
        <dbReference type="EMBL" id="MDZ5493916.1"/>
    </source>
</evidence>
<dbReference type="Proteomes" id="UP001290101">
    <property type="component" value="Unassembled WGS sequence"/>
</dbReference>
<feature type="region of interest" description="Disordered" evidence="1">
    <location>
        <begin position="21"/>
        <end position="70"/>
    </location>
</feature>
<dbReference type="RefSeq" id="WP_322443433.1">
    <property type="nucleotide sequence ID" value="NZ_JAXOTQ010000056.1"/>
</dbReference>
<evidence type="ECO:0000256" key="1">
    <source>
        <dbReference type="SAM" id="MobiDB-lite"/>
    </source>
</evidence>
<comment type="caution">
    <text evidence="2">The sequence shown here is derived from an EMBL/GenBank/DDBJ whole genome shotgun (WGS) entry which is preliminary data.</text>
</comment>
<gene>
    <name evidence="2" type="ORF">U2F25_31405</name>
</gene>
<sequence>MHTFTVADRTEIMPLLWDGNAAEGSIHSGRTKLSRLGAANSSRTRSTSLTTGRASAQLPDPASTRWGRSA</sequence>
<reference evidence="2 3" key="1">
    <citation type="submission" date="2023-12" db="EMBL/GenBank/DDBJ databases">
        <title>Micromonospora sp. nov., isolated from Atacama Desert.</title>
        <authorList>
            <person name="Carro L."/>
            <person name="Golinska P."/>
            <person name="Klenk H.-P."/>
            <person name="Goodfellow M."/>
        </authorList>
    </citation>
    <scope>NUCLEOTIDE SEQUENCE [LARGE SCALE GENOMIC DNA]</scope>
    <source>
        <strain evidence="2 3">4G53</strain>
    </source>
</reference>
<evidence type="ECO:0000313" key="3">
    <source>
        <dbReference type="Proteomes" id="UP001290101"/>
    </source>
</evidence>
<protein>
    <submittedName>
        <fullName evidence="2">Uncharacterized protein</fullName>
    </submittedName>
</protein>
<name>A0ABU5JMX1_9ACTN</name>
<proteinExistence type="predicted"/>
<organism evidence="2 3">
    <name type="scientific">Micromonospora sicca</name>
    <dbReference type="NCBI Taxonomy" id="2202420"/>
    <lineage>
        <taxon>Bacteria</taxon>
        <taxon>Bacillati</taxon>
        <taxon>Actinomycetota</taxon>
        <taxon>Actinomycetes</taxon>
        <taxon>Micromonosporales</taxon>
        <taxon>Micromonosporaceae</taxon>
        <taxon>Micromonospora</taxon>
    </lineage>
</organism>
<accession>A0ABU5JMX1</accession>